<dbReference type="InterPro" id="IPR039421">
    <property type="entry name" value="Type_1_exporter"/>
</dbReference>
<evidence type="ECO:0000256" key="5">
    <source>
        <dbReference type="ARBA" id="ARBA00022989"/>
    </source>
</evidence>
<reference evidence="11" key="1">
    <citation type="submission" date="2022-10" db="EMBL/GenBank/DDBJ databases">
        <title>The WGS of Solirubrobacter ginsenosidimutans DSM 21036.</title>
        <authorList>
            <person name="Jiang Z."/>
        </authorList>
    </citation>
    <scope>NUCLEOTIDE SEQUENCE</scope>
    <source>
        <strain evidence="11">DSM 21036</strain>
    </source>
</reference>
<dbReference type="GO" id="GO:0140359">
    <property type="term" value="F:ABC-type transporter activity"/>
    <property type="evidence" value="ECO:0007669"/>
    <property type="project" value="InterPro"/>
</dbReference>
<evidence type="ECO:0000256" key="4">
    <source>
        <dbReference type="ARBA" id="ARBA00022840"/>
    </source>
</evidence>
<dbReference type="PROSITE" id="PS00211">
    <property type="entry name" value="ABC_TRANSPORTER_1"/>
    <property type="match status" value="1"/>
</dbReference>
<comment type="caution">
    <text evidence="11">The sequence shown here is derived from an EMBL/GenBank/DDBJ whole genome shotgun (WGS) entry which is preliminary data.</text>
</comment>
<keyword evidence="5 8" id="KW-1133">Transmembrane helix</keyword>
<dbReference type="EMBL" id="JAPDOD010000005">
    <property type="protein sequence ID" value="MDA0160283.1"/>
    <property type="molecule type" value="Genomic_DNA"/>
</dbReference>
<dbReference type="GO" id="GO:0005886">
    <property type="term" value="C:plasma membrane"/>
    <property type="evidence" value="ECO:0007669"/>
    <property type="project" value="UniProtKB-SubCell"/>
</dbReference>
<dbReference type="GO" id="GO:0034040">
    <property type="term" value="F:ATPase-coupled lipid transmembrane transporter activity"/>
    <property type="evidence" value="ECO:0007669"/>
    <property type="project" value="TreeGrafter"/>
</dbReference>
<evidence type="ECO:0000259" key="9">
    <source>
        <dbReference type="PROSITE" id="PS50893"/>
    </source>
</evidence>
<organism evidence="11 12">
    <name type="scientific">Solirubrobacter ginsenosidimutans</name>
    <dbReference type="NCBI Taxonomy" id="490573"/>
    <lineage>
        <taxon>Bacteria</taxon>
        <taxon>Bacillati</taxon>
        <taxon>Actinomycetota</taxon>
        <taxon>Thermoleophilia</taxon>
        <taxon>Solirubrobacterales</taxon>
        <taxon>Solirubrobacteraceae</taxon>
        <taxon>Solirubrobacter</taxon>
    </lineage>
</organism>
<feature type="domain" description="ABC transporter" evidence="9">
    <location>
        <begin position="330"/>
        <end position="537"/>
    </location>
</feature>
<feature type="transmembrane region" description="Helical" evidence="8">
    <location>
        <begin position="223"/>
        <end position="248"/>
    </location>
</feature>
<feature type="compositionally biased region" description="Low complexity" evidence="7">
    <location>
        <begin position="293"/>
        <end position="304"/>
    </location>
</feature>
<dbReference type="GO" id="GO:0005524">
    <property type="term" value="F:ATP binding"/>
    <property type="evidence" value="ECO:0007669"/>
    <property type="project" value="UniProtKB-KW"/>
</dbReference>
<evidence type="ECO:0000256" key="7">
    <source>
        <dbReference type="SAM" id="MobiDB-lite"/>
    </source>
</evidence>
<evidence type="ECO:0000259" key="10">
    <source>
        <dbReference type="PROSITE" id="PS50929"/>
    </source>
</evidence>
<feature type="transmembrane region" description="Helical" evidence="8">
    <location>
        <begin position="144"/>
        <end position="163"/>
    </location>
</feature>
<dbReference type="RefSeq" id="WP_270039057.1">
    <property type="nucleotide sequence ID" value="NZ_JAPDOD010000005.1"/>
</dbReference>
<keyword evidence="12" id="KW-1185">Reference proteome</keyword>
<feature type="domain" description="ABC transmembrane type-1" evidence="10">
    <location>
        <begin position="8"/>
        <end position="247"/>
    </location>
</feature>
<dbReference type="PANTHER" id="PTHR24221">
    <property type="entry name" value="ATP-BINDING CASSETTE SUB-FAMILY B"/>
    <property type="match status" value="1"/>
</dbReference>
<dbReference type="SMART" id="SM00382">
    <property type="entry name" value="AAA"/>
    <property type="match status" value="1"/>
</dbReference>
<evidence type="ECO:0000256" key="6">
    <source>
        <dbReference type="ARBA" id="ARBA00023136"/>
    </source>
</evidence>
<sequence length="539" mass="55914">MHGGGRRVVVLGAGAAMAAAGVLAASGWLVTRAAERPPVLALLAAIVVVRALGLVRAFGRYGERIAAHDAAFRTLAGLRVRWYRQLIAGPGRALPAADLLSRFVIDVDELQHRDLRVRWPAAVAAVAAAVTTAIAVAILPLAGLVLGTGLGVAGTVVPGLAYLSAREGLARQGAARGALVDELVEAMDAAPQLALAGRVPQRLRRLDDASAELSKIGRRDAGAAALAQGLGVLVAGATLIGVLLVAAAADLDPVWLGALALLALGAFETVAPLPEAAIRAVGVREAHRRLQDATAAPPEATGAARRSTFSGRARETRLSPRRSRPHEATVVARGLRHRPGTDGPLVLDGVDFTLEEGERVALIGPSGAGKTVLAHLLAGLETPDEGAVTIRREQVRLAGQDAHLFATSIANNVRIGAPRATDAQIEQALRATGLSPWLDALPDGIHTLVGEAGFAVSGGQCQRIALARCLVSPARLLLLDEPTAMLDPPAAHAFLTDLEQAAGDRGVLVITHQRGELLDAFDRVLELRDGHLTEGELAR</sequence>
<feature type="region of interest" description="Disordered" evidence="7">
    <location>
        <begin position="289"/>
        <end position="328"/>
    </location>
</feature>
<dbReference type="NCBIfam" id="TIGR02868">
    <property type="entry name" value="CydC"/>
    <property type="match status" value="1"/>
</dbReference>
<dbReference type="Pfam" id="PF00005">
    <property type="entry name" value="ABC_tran"/>
    <property type="match status" value="1"/>
</dbReference>
<dbReference type="GO" id="GO:0016887">
    <property type="term" value="F:ATP hydrolysis activity"/>
    <property type="evidence" value="ECO:0007669"/>
    <property type="project" value="InterPro"/>
</dbReference>
<dbReference type="PROSITE" id="PS50893">
    <property type="entry name" value="ABC_TRANSPORTER_2"/>
    <property type="match status" value="1"/>
</dbReference>
<evidence type="ECO:0000256" key="2">
    <source>
        <dbReference type="ARBA" id="ARBA00022692"/>
    </source>
</evidence>
<comment type="subcellular location">
    <subcellularLocation>
        <location evidence="1">Cell membrane</location>
        <topology evidence="1">Multi-pass membrane protein</topology>
    </subcellularLocation>
</comment>
<evidence type="ECO:0000256" key="1">
    <source>
        <dbReference type="ARBA" id="ARBA00004651"/>
    </source>
</evidence>
<proteinExistence type="predicted"/>
<keyword evidence="3" id="KW-0547">Nucleotide-binding</keyword>
<dbReference type="PANTHER" id="PTHR24221:SF654">
    <property type="entry name" value="ATP-BINDING CASSETTE SUB-FAMILY B MEMBER 6"/>
    <property type="match status" value="1"/>
</dbReference>
<feature type="transmembrane region" description="Helical" evidence="8">
    <location>
        <begin position="40"/>
        <end position="58"/>
    </location>
</feature>
<accession>A0A9X3MUX1</accession>
<feature type="transmembrane region" description="Helical" evidence="8">
    <location>
        <begin position="119"/>
        <end position="138"/>
    </location>
</feature>
<evidence type="ECO:0000256" key="8">
    <source>
        <dbReference type="SAM" id="Phobius"/>
    </source>
</evidence>
<dbReference type="Proteomes" id="UP001149140">
    <property type="component" value="Unassembled WGS sequence"/>
</dbReference>
<keyword evidence="4" id="KW-0067">ATP-binding</keyword>
<dbReference type="InterPro" id="IPR003439">
    <property type="entry name" value="ABC_transporter-like_ATP-bd"/>
</dbReference>
<dbReference type="SUPFAM" id="SSF52540">
    <property type="entry name" value="P-loop containing nucleoside triphosphate hydrolases"/>
    <property type="match status" value="1"/>
</dbReference>
<keyword evidence="6 8" id="KW-0472">Membrane</keyword>
<dbReference type="Gene3D" id="3.40.50.300">
    <property type="entry name" value="P-loop containing nucleotide triphosphate hydrolases"/>
    <property type="match status" value="1"/>
</dbReference>
<gene>
    <name evidence="11" type="primary">cydC</name>
    <name evidence="11" type="ORF">OM076_08410</name>
</gene>
<dbReference type="InterPro" id="IPR003593">
    <property type="entry name" value="AAA+_ATPase"/>
</dbReference>
<dbReference type="InterPro" id="IPR014223">
    <property type="entry name" value="ABC_CydC/D"/>
</dbReference>
<dbReference type="SUPFAM" id="SSF90123">
    <property type="entry name" value="ABC transporter transmembrane region"/>
    <property type="match status" value="1"/>
</dbReference>
<name>A0A9X3MUX1_9ACTN</name>
<keyword evidence="2 8" id="KW-0812">Transmembrane</keyword>
<dbReference type="InterPro" id="IPR017871">
    <property type="entry name" value="ABC_transporter-like_CS"/>
</dbReference>
<dbReference type="Gene3D" id="1.20.1560.10">
    <property type="entry name" value="ABC transporter type 1, transmembrane domain"/>
    <property type="match status" value="1"/>
</dbReference>
<dbReference type="AlphaFoldDB" id="A0A9X3MUX1"/>
<dbReference type="GO" id="GO:0034775">
    <property type="term" value="P:glutathione transmembrane transport"/>
    <property type="evidence" value="ECO:0007669"/>
    <property type="project" value="InterPro"/>
</dbReference>
<protein>
    <submittedName>
        <fullName evidence="11">Thiol reductant ABC exporter subunit CydC</fullName>
    </submittedName>
</protein>
<dbReference type="GO" id="GO:0045454">
    <property type="term" value="P:cell redox homeostasis"/>
    <property type="evidence" value="ECO:0007669"/>
    <property type="project" value="InterPro"/>
</dbReference>
<evidence type="ECO:0000313" key="12">
    <source>
        <dbReference type="Proteomes" id="UP001149140"/>
    </source>
</evidence>
<dbReference type="InterPro" id="IPR027417">
    <property type="entry name" value="P-loop_NTPase"/>
</dbReference>
<dbReference type="InterPro" id="IPR036640">
    <property type="entry name" value="ABC1_TM_sf"/>
</dbReference>
<dbReference type="PROSITE" id="PS50929">
    <property type="entry name" value="ABC_TM1F"/>
    <property type="match status" value="1"/>
</dbReference>
<evidence type="ECO:0000256" key="3">
    <source>
        <dbReference type="ARBA" id="ARBA00022741"/>
    </source>
</evidence>
<dbReference type="InterPro" id="IPR011527">
    <property type="entry name" value="ABC1_TM_dom"/>
</dbReference>
<evidence type="ECO:0000313" key="11">
    <source>
        <dbReference type="EMBL" id="MDA0160283.1"/>
    </source>
</evidence>